<dbReference type="SUPFAM" id="SSF52047">
    <property type="entry name" value="RNI-like"/>
    <property type="match status" value="1"/>
</dbReference>
<feature type="domain" description="Disease resistance protein At4g27190-like leucine-rich repeats" evidence="2">
    <location>
        <begin position="93"/>
        <end position="212"/>
    </location>
</feature>
<dbReference type="EMBL" id="BPVZ01000147">
    <property type="protein sequence ID" value="GKV41139.1"/>
    <property type="molecule type" value="Genomic_DNA"/>
</dbReference>
<accession>A0AAV5LWF1</accession>
<dbReference type="InterPro" id="IPR032675">
    <property type="entry name" value="LRR_dom_sf"/>
</dbReference>
<dbReference type="Proteomes" id="UP001054252">
    <property type="component" value="Unassembled WGS sequence"/>
</dbReference>
<dbReference type="Gene3D" id="3.80.10.10">
    <property type="entry name" value="Ribonuclease Inhibitor"/>
    <property type="match status" value="1"/>
</dbReference>
<reference evidence="3 4" key="1">
    <citation type="journal article" date="2021" name="Commun. Biol.">
        <title>The genome of Shorea leprosula (Dipterocarpaceae) highlights the ecological relevance of drought in aseasonal tropical rainforests.</title>
        <authorList>
            <person name="Ng K.K.S."/>
            <person name="Kobayashi M.J."/>
            <person name="Fawcett J.A."/>
            <person name="Hatakeyama M."/>
            <person name="Paape T."/>
            <person name="Ng C.H."/>
            <person name="Ang C.C."/>
            <person name="Tnah L.H."/>
            <person name="Lee C.T."/>
            <person name="Nishiyama T."/>
            <person name="Sese J."/>
            <person name="O'Brien M.J."/>
            <person name="Copetti D."/>
            <person name="Mohd Noor M.I."/>
            <person name="Ong R.C."/>
            <person name="Putra M."/>
            <person name="Sireger I.Z."/>
            <person name="Indrioko S."/>
            <person name="Kosugi Y."/>
            <person name="Izuno A."/>
            <person name="Isagi Y."/>
            <person name="Lee S.L."/>
            <person name="Shimizu K.K."/>
        </authorList>
    </citation>
    <scope>NUCLEOTIDE SEQUENCE [LARGE SCALE GENOMIC DNA]</scope>
    <source>
        <strain evidence="3">214</strain>
    </source>
</reference>
<keyword evidence="4" id="KW-1185">Reference proteome</keyword>
<comment type="caution">
    <text evidence="3">The sequence shown here is derived from an EMBL/GenBank/DDBJ whole genome shotgun (WGS) entry which is preliminary data.</text>
</comment>
<organism evidence="3 4">
    <name type="scientific">Rubroshorea leprosula</name>
    <dbReference type="NCBI Taxonomy" id="152421"/>
    <lineage>
        <taxon>Eukaryota</taxon>
        <taxon>Viridiplantae</taxon>
        <taxon>Streptophyta</taxon>
        <taxon>Embryophyta</taxon>
        <taxon>Tracheophyta</taxon>
        <taxon>Spermatophyta</taxon>
        <taxon>Magnoliopsida</taxon>
        <taxon>eudicotyledons</taxon>
        <taxon>Gunneridae</taxon>
        <taxon>Pentapetalae</taxon>
        <taxon>rosids</taxon>
        <taxon>malvids</taxon>
        <taxon>Malvales</taxon>
        <taxon>Dipterocarpaceae</taxon>
        <taxon>Rubroshorea</taxon>
    </lineage>
</organism>
<dbReference type="Pfam" id="PF23247">
    <property type="entry name" value="LRR_RPS2"/>
    <property type="match status" value="1"/>
</dbReference>
<dbReference type="AlphaFoldDB" id="A0AAV5LWF1"/>
<dbReference type="InterPro" id="IPR057135">
    <property type="entry name" value="At4g27190-like_LRR"/>
</dbReference>
<evidence type="ECO:0000256" key="1">
    <source>
        <dbReference type="ARBA" id="ARBA00022821"/>
    </source>
</evidence>
<dbReference type="PANTHER" id="PTHR33463:SF187">
    <property type="entry name" value="AND NB-ARC DOMAIN DISEASE RESISTANCE PROTEIN, PUTATIVE-RELATED"/>
    <property type="match status" value="1"/>
</dbReference>
<evidence type="ECO:0000259" key="2">
    <source>
        <dbReference type="Pfam" id="PF23247"/>
    </source>
</evidence>
<protein>
    <recommendedName>
        <fullName evidence="2">Disease resistance protein At4g27190-like leucine-rich repeats domain-containing protein</fullName>
    </recommendedName>
</protein>
<dbReference type="InterPro" id="IPR050905">
    <property type="entry name" value="Plant_NBS-LRR"/>
</dbReference>
<sequence length="242" mass="27266">MKLIVCYHIDICEEPNWLPSDAQGFYIKDCKDVRSLDDMSGLQEVTDLRLCAVDGCDGLEFVVSSHYLKPLQNLESLYLCSLKNLNVVVGAVEAIAKSALLPAGTFSSLQKIEVDVCRKIKDLLPLRLLRYLQNLQTINVIASDQMEEIIWSDYEGGEEAPEKLTLPKLKTVILHELFALKSIYSGSTTVLICDSLKRIEIQLSEEIESVFWTGFNPLPTLEHLQLGRLDNLKSMFDEEVLA</sequence>
<evidence type="ECO:0000313" key="4">
    <source>
        <dbReference type="Proteomes" id="UP001054252"/>
    </source>
</evidence>
<gene>
    <name evidence="3" type="ORF">SLEP1_g48709</name>
</gene>
<name>A0AAV5LWF1_9ROSI</name>
<evidence type="ECO:0000313" key="3">
    <source>
        <dbReference type="EMBL" id="GKV41139.1"/>
    </source>
</evidence>
<proteinExistence type="predicted"/>
<keyword evidence="1" id="KW-0611">Plant defense</keyword>
<dbReference type="PANTHER" id="PTHR33463">
    <property type="entry name" value="NB-ARC DOMAIN-CONTAINING PROTEIN-RELATED"/>
    <property type="match status" value="1"/>
</dbReference>